<feature type="domain" description="GtrA/DPMS transmembrane" evidence="6">
    <location>
        <begin position="15"/>
        <end position="131"/>
    </location>
</feature>
<accession>A0A919R7M4</accession>
<sequence length="143" mass="15778">MRHLTPALGGHLITYLVSGGVTALLYYAILAAGLHIFRDSVSYLCVVVASHFITLVAVYPWYRLVVFRGGRKSWIAGYLRFYAVGLGFLACSLAGLPPLVGAAHLPVLAAQAVVLVGFVPLNYLTHRFWTFRDRRRDPGKDMT</sequence>
<organism evidence="7 8">
    <name type="scientific">Sphaerisporangium rufum</name>
    <dbReference type="NCBI Taxonomy" id="1381558"/>
    <lineage>
        <taxon>Bacteria</taxon>
        <taxon>Bacillati</taxon>
        <taxon>Actinomycetota</taxon>
        <taxon>Actinomycetes</taxon>
        <taxon>Streptosporangiales</taxon>
        <taxon>Streptosporangiaceae</taxon>
        <taxon>Sphaerisporangium</taxon>
    </lineage>
</organism>
<dbReference type="GO" id="GO:0016020">
    <property type="term" value="C:membrane"/>
    <property type="evidence" value="ECO:0007669"/>
    <property type="project" value="UniProtKB-SubCell"/>
</dbReference>
<dbReference type="AlphaFoldDB" id="A0A919R7M4"/>
<keyword evidence="3 5" id="KW-1133">Transmembrane helix</keyword>
<dbReference type="Proteomes" id="UP000655287">
    <property type="component" value="Unassembled WGS sequence"/>
</dbReference>
<keyword evidence="2 5" id="KW-0812">Transmembrane</keyword>
<reference evidence="7" key="1">
    <citation type="submission" date="2021-01" db="EMBL/GenBank/DDBJ databases">
        <title>Whole genome shotgun sequence of Sphaerisporangium rufum NBRC 109079.</title>
        <authorList>
            <person name="Komaki H."/>
            <person name="Tamura T."/>
        </authorList>
    </citation>
    <scope>NUCLEOTIDE SEQUENCE</scope>
    <source>
        <strain evidence="7">NBRC 109079</strain>
    </source>
</reference>
<dbReference type="InterPro" id="IPR007267">
    <property type="entry name" value="GtrA_DPMS_TM"/>
</dbReference>
<evidence type="ECO:0000313" key="8">
    <source>
        <dbReference type="Proteomes" id="UP000655287"/>
    </source>
</evidence>
<evidence type="ECO:0000313" key="7">
    <source>
        <dbReference type="EMBL" id="GII78697.1"/>
    </source>
</evidence>
<keyword evidence="4 5" id="KW-0472">Membrane</keyword>
<feature type="transmembrane region" description="Helical" evidence="5">
    <location>
        <begin position="40"/>
        <end position="62"/>
    </location>
</feature>
<name>A0A919R7M4_9ACTN</name>
<evidence type="ECO:0000256" key="3">
    <source>
        <dbReference type="ARBA" id="ARBA00022989"/>
    </source>
</evidence>
<dbReference type="RefSeq" id="WP_203987618.1">
    <property type="nucleotide sequence ID" value="NZ_BOOU01000052.1"/>
</dbReference>
<gene>
    <name evidence="7" type="ORF">Sru01_36790</name>
</gene>
<comment type="caution">
    <text evidence="7">The sequence shown here is derived from an EMBL/GenBank/DDBJ whole genome shotgun (WGS) entry which is preliminary data.</text>
</comment>
<keyword evidence="8" id="KW-1185">Reference proteome</keyword>
<feature type="transmembrane region" description="Helical" evidence="5">
    <location>
        <begin position="74"/>
        <end position="96"/>
    </location>
</feature>
<proteinExistence type="predicted"/>
<evidence type="ECO:0000259" key="6">
    <source>
        <dbReference type="Pfam" id="PF04138"/>
    </source>
</evidence>
<dbReference type="EMBL" id="BOOU01000052">
    <property type="protein sequence ID" value="GII78697.1"/>
    <property type="molecule type" value="Genomic_DNA"/>
</dbReference>
<evidence type="ECO:0000256" key="2">
    <source>
        <dbReference type="ARBA" id="ARBA00022692"/>
    </source>
</evidence>
<dbReference type="GO" id="GO:0000271">
    <property type="term" value="P:polysaccharide biosynthetic process"/>
    <property type="evidence" value="ECO:0007669"/>
    <property type="project" value="InterPro"/>
</dbReference>
<evidence type="ECO:0000256" key="4">
    <source>
        <dbReference type="ARBA" id="ARBA00023136"/>
    </source>
</evidence>
<protein>
    <recommendedName>
        <fullName evidence="6">GtrA/DPMS transmembrane domain-containing protein</fullName>
    </recommendedName>
</protein>
<comment type="subcellular location">
    <subcellularLocation>
        <location evidence="1">Membrane</location>
        <topology evidence="1">Multi-pass membrane protein</topology>
    </subcellularLocation>
</comment>
<evidence type="ECO:0000256" key="1">
    <source>
        <dbReference type="ARBA" id="ARBA00004141"/>
    </source>
</evidence>
<feature type="transmembrane region" description="Helical" evidence="5">
    <location>
        <begin position="102"/>
        <end position="125"/>
    </location>
</feature>
<dbReference type="Pfam" id="PF04138">
    <property type="entry name" value="GtrA_DPMS_TM"/>
    <property type="match status" value="1"/>
</dbReference>
<feature type="transmembrane region" description="Helical" evidence="5">
    <location>
        <begin position="12"/>
        <end position="34"/>
    </location>
</feature>
<evidence type="ECO:0000256" key="5">
    <source>
        <dbReference type="SAM" id="Phobius"/>
    </source>
</evidence>